<comment type="caution">
    <text evidence="1">The sequence shown here is derived from an EMBL/GenBank/DDBJ whole genome shotgun (WGS) entry which is preliminary data.</text>
</comment>
<gene>
    <name evidence="1" type="ORF">F2P44_16130</name>
</gene>
<evidence type="ECO:0000313" key="2">
    <source>
        <dbReference type="Proteomes" id="UP000621455"/>
    </source>
</evidence>
<accession>A0ABX0ND53</accession>
<sequence>MERVPLDNPIRRFGQAVDLDLDFDQSDRPSLVTALLAQCSLHGDAGYWWSQPVGARSAALLRLLIETEGTRQLDLSARCSHPPCAAAFEFELSLQALAACGGDGGPLHIVFDDARCVSLRRPTGADLRDWRGKPAATRDEALGMMLATLLLDGEVRLQDEARLSAAIAELDPLIDFTVDCACPVCATPNQVALDLEALALSRLAARQRLLLREVHELASHYGWTEQEALAVPAPRRAQYLALCEAAR</sequence>
<reference evidence="1 2" key="1">
    <citation type="submission" date="2019-10" db="EMBL/GenBank/DDBJ databases">
        <title>Taxonomy of Antarctic Massilia spp.: description of Massilia rubra sp. nov., Massilia aquatica sp. nov., Massilia mucilaginosa sp. nov., Massilia frigida sp. nov. isolated from streams, lakes and regoliths.</title>
        <authorList>
            <person name="Holochova P."/>
            <person name="Sedlacek I."/>
            <person name="Kralova S."/>
            <person name="Maslanova I."/>
            <person name="Busse H.-J."/>
            <person name="Stankova E."/>
            <person name="Vrbovska V."/>
            <person name="Kovarovic V."/>
            <person name="Bartak M."/>
            <person name="Svec P."/>
            <person name="Pantucek R."/>
        </authorList>
    </citation>
    <scope>NUCLEOTIDE SEQUENCE [LARGE SCALE GENOMIC DNA]</scope>
    <source>
        <strain evidence="1 2">CCM 8695</strain>
    </source>
</reference>
<name>A0ABX0ND53_9BURK</name>
<evidence type="ECO:0000313" key="1">
    <source>
        <dbReference type="EMBL" id="NHZ80789.1"/>
    </source>
</evidence>
<proteinExistence type="predicted"/>
<keyword evidence="2" id="KW-1185">Reference proteome</keyword>
<dbReference type="Proteomes" id="UP000621455">
    <property type="component" value="Unassembled WGS sequence"/>
</dbReference>
<dbReference type="RefSeq" id="WP_167088125.1">
    <property type="nucleotide sequence ID" value="NZ_WHJG01000015.1"/>
</dbReference>
<dbReference type="EMBL" id="WHJG01000015">
    <property type="protein sequence ID" value="NHZ80789.1"/>
    <property type="molecule type" value="Genomic_DNA"/>
</dbReference>
<organism evidence="1 2">
    <name type="scientific">Massilia frigida</name>
    <dbReference type="NCBI Taxonomy" id="2609281"/>
    <lineage>
        <taxon>Bacteria</taxon>
        <taxon>Pseudomonadati</taxon>
        <taxon>Pseudomonadota</taxon>
        <taxon>Betaproteobacteria</taxon>
        <taxon>Burkholderiales</taxon>
        <taxon>Oxalobacteraceae</taxon>
        <taxon>Telluria group</taxon>
        <taxon>Massilia</taxon>
    </lineage>
</organism>
<protein>
    <submittedName>
        <fullName evidence="1">Uncharacterized protein</fullName>
    </submittedName>
</protein>